<reference evidence="1" key="1">
    <citation type="submission" date="2021-08" db="EMBL/GenBank/DDBJ databases">
        <title>Novel anaerobic bacterium isolated from sea squirt in East Sea, Republic of Korea.</title>
        <authorList>
            <person name="Nguyen T.H."/>
            <person name="Li Z."/>
            <person name="Lee Y.-J."/>
            <person name="Ko J."/>
            <person name="Kim S.-G."/>
        </authorList>
    </citation>
    <scope>NUCLEOTIDE SEQUENCE</scope>
    <source>
        <strain evidence="1">KCTC 25031</strain>
    </source>
</reference>
<evidence type="ECO:0000313" key="2">
    <source>
        <dbReference type="Proteomes" id="UP000826212"/>
    </source>
</evidence>
<organism evidence="1 2">
    <name type="scientific">Halosquirtibacter laminarini</name>
    <dbReference type="NCBI Taxonomy" id="3374600"/>
    <lineage>
        <taxon>Bacteria</taxon>
        <taxon>Pseudomonadati</taxon>
        <taxon>Bacteroidota</taxon>
        <taxon>Bacteroidia</taxon>
        <taxon>Marinilabiliales</taxon>
        <taxon>Prolixibacteraceae</taxon>
        <taxon>Halosquirtibacter</taxon>
    </lineage>
</organism>
<sequence>MNCLIIDDDPLVQSTLSRLLKKDSRINYLFQATDGIEGINVWNKKREEIDFIILDIELPEMSGIDILESLDEKPPVIMISSKENYGPEAFDHECIDYLLKPIPLQRLLKAVNRVEKAIQIRDKSPISDKILIKSNNTHINLAYSEILFIESEENYVRFYTKTGCHMVHATLKSVNESLPKEQFYKVQRSIIANISNIKRIRGNILEFESDKQRLERTTTKKEELLTFLPVLNKK</sequence>
<proteinExistence type="predicted"/>
<keyword evidence="2" id="KW-1185">Reference proteome</keyword>
<gene>
    <name evidence="1" type="ORF">K4L44_13725</name>
</gene>
<name>A0AC61NJS3_9BACT</name>
<protein>
    <submittedName>
        <fullName evidence="1">LytTR family DNA-binding domain-containing protein</fullName>
    </submittedName>
</protein>
<evidence type="ECO:0000313" key="1">
    <source>
        <dbReference type="EMBL" id="QZE13621.1"/>
    </source>
</evidence>
<dbReference type="EMBL" id="CP081303">
    <property type="protein sequence ID" value="QZE13621.1"/>
    <property type="molecule type" value="Genomic_DNA"/>
</dbReference>
<dbReference type="Proteomes" id="UP000826212">
    <property type="component" value="Chromosome"/>
</dbReference>
<keyword evidence="1" id="KW-0238">DNA-binding</keyword>
<accession>A0AC61NJS3</accession>